<dbReference type="PANTHER" id="PTHR35336:SF5">
    <property type="entry name" value="ADENOSYLCOBINAMIDE AMIDOHYDROLASE"/>
    <property type="match status" value="1"/>
</dbReference>
<reference evidence="1 2" key="1">
    <citation type="submission" date="2013-11" db="EMBL/GenBank/DDBJ databases">
        <title>Metagenomic analysis of a methanogenic consortium involved in long chain n-alkane degradation.</title>
        <authorList>
            <person name="Davidova I.A."/>
            <person name="Callaghan A.V."/>
            <person name="Wawrik B."/>
            <person name="Pruitt S."/>
            <person name="Marks C."/>
            <person name="Duncan K.E."/>
            <person name="Suflita J.M."/>
        </authorList>
    </citation>
    <scope>NUCLEOTIDE SEQUENCE [LARGE SCALE GENOMIC DNA]</scope>
    <source>
        <strain evidence="1 2">SPR</strain>
    </source>
</reference>
<evidence type="ECO:0000313" key="1">
    <source>
        <dbReference type="EMBL" id="KIX12161.1"/>
    </source>
</evidence>
<dbReference type="GO" id="GO:0016787">
    <property type="term" value="F:hydrolase activity"/>
    <property type="evidence" value="ECO:0007669"/>
    <property type="project" value="UniProtKB-KW"/>
</dbReference>
<dbReference type="InParanoid" id="A0A0D2J8V3"/>
<proteinExistence type="predicted"/>
<dbReference type="InterPro" id="IPR052209">
    <property type="entry name" value="CbiZ"/>
</dbReference>
<dbReference type="AlphaFoldDB" id="A0A0D2J8V3"/>
<dbReference type="PATRIC" id="fig|1429043.3.peg.4337"/>
<organism evidence="1 2">
    <name type="scientific">Dethiosulfatarculus sandiegensis</name>
    <dbReference type="NCBI Taxonomy" id="1429043"/>
    <lineage>
        <taxon>Bacteria</taxon>
        <taxon>Pseudomonadati</taxon>
        <taxon>Thermodesulfobacteriota</taxon>
        <taxon>Desulfarculia</taxon>
        <taxon>Desulfarculales</taxon>
        <taxon>Desulfarculaceae</taxon>
        <taxon>Dethiosulfatarculus</taxon>
    </lineage>
</organism>
<dbReference type="STRING" id="1429043.X474_20465"/>
<dbReference type="Proteomes" id="UP000032233">
    <property type="component" value="Unassembled WGS sequence"/>
</dbReference>
<keyword evidence="1" id="KW-0378">Hydrolase</keyword>
<keyword evidence="2" id="KW-1185">Reference proteome</keyword>
<sequence length="388" mass="42101">MNLGEYYEGLRLSRKDKTIIAKFLKPHMAISTCRASGGVSKDYTCFYNHQACEPAGHHKAMPQSAYEDPAEYRRIIAESLGLNPAECATLGTAANMHNAAICEESFRDQTVVVVATGGVEGNAGRAGDPASLYESNGIHENIALKEPPEHGTINIMIFINKELTKGALVRSIVTATEAKTAALQELCVGSLYSDGLATGTGTDQIAVACLLETGTPLSGAGKHSKLGELIGVAVKKAVKKTLALQNHLTPNGLCASHLHLKRFGTEKEKMQQGIAQYLPDDKKQLFLNNFDELDQDPPTVALVMSLAHLKDKFSHQILPATCFPEIMGNQAALLSLTISGKNESIEKSSARLAPLPKENDNQSFLEMIYRSFALGFAEKWDFYKNFSD</sequence>
<name>A0A0D2J8V3_9BACT</name>
<dbReference type="PANTHER" id="PTHR35336">
    <property type="entry name" value="ADENOSYLCOBINAMIDE AMIDOHYDROLASE"/>
    <property type="match status" value="1"/>
</dbReference>
<dbReference type="RefSeq" id="WP_044350954.1">
    <property type="nucleotide sequence ID" value="NZ_AZAC01000034.1"/>
</dbReference>
<gene>
    <name evidence="1" type="ORF">X474_20465</name>
</gene>
<protein>
    <submittedName>
        <fullName evidence="1">Adenosylcobinamide amidohydrolase</fullName>
    </submittedName>
</protein>
<dbReference type="EMBL" id="AZAC01000034">
    <property type="protein sequence ID" value="KIX12161.1"/>
    <property type="molecule type" value="Genomic_DNA"/>
</dbReference>
<comment type="caution">
    <text evidence="1">The sequence shown here is derived from an EMBL/GenBank/DDBJ whole genome shotgun (WGS) entry which is preliminary data.</text>
</comment>
<dbReference type="InterPro" id="IPR002808">
    <property type="entry name" value="AdoCbi_amidolase"/>
</dbReference>
<evidence type="ECO:0000313" key="2">
    <source>
        <dbReference type="Proteomes" id="UP000032233"/>
    </source>
</evidence>
<dbReference type="Pfam" id="PF01955">
    <property type="entry name" value="CbiZ"/>
    <property type="match status" value="1"/>
</dbReference>
<dbReference type="OrthoDB" id="9767827at2"/>
<accession>A0A0D2J8V3</accession>